<feature type="domain" description="NET" evidence="7">
    <location>
        <begin position="688"/>
        <end position="770"/>
    </location>
</feature>
<evidence type="ECO:0000256" key="3">
    <source>
        <dbReference type="PROSITE-ProRule" id="PRU00035"/>
    </source>
</evidence>
<sequence length="827" mass="89760">MMAKSIQNGDRHVLSRAITLLESRLPADQLLVSDLFSALAEKGTHKPAIRLGFSGAPGVGKSTLIERFGMFLVNDQQKHLAVLVALDAGYDIVVVETVGVGQSELAVMDLVDMFILLVAPGIGDELQGITEMADIILVNKADDPLDKGANQTLFEYKSAMKYALGGKSKKVLLSVSTDLSGAAYFGEEWKRHFRGLGGHPRAHRVSPSTPSQEPGPSYFRQSLTGGIFRNPNGSRASLNKSFSQETKFVMLTMHTEEEVNNLNDTDVHTEIPTKPLPQKEDVQPVLEAELVQETVTTIVETVVVESNSVPETSEQSAAGVAVLETAAENTESAAGVEASAVDAGAEDKSPALVKEQLRYCATVLKGLKRHPQSPPFQAPVDPLALNIPDYFDIIKNPMDLSLVSKKLEAGEYADADSFIADIRLMLQNCFSYNHPDSQVSKMGHSLEKYFNTAIGKLPTSLPLPGEDDKKRSTSTPLSATRARRESHAPHRLANAVGSSTPRSRARSTSNPELAFCNNVLKELTKKAHLAIAWPFLEPVDPAKLGIPDYYDVIKQPMDLSTVRRKLEAGQYTTAEQFEGDVRLIFSNCYSYNAPDSDVVSLCRAFEKLFDSKWAQKPAQWGYAGSSYDDVDSDSEKILEINRQIQALQQELNTLLMKRRNRSSSMTAGATPRPKKASRPASKPGSAPITEEEFLSRPMSFEEKRQLSIEVNNLPPEKLGRVVEIIQAGMALEAQGDSDVIELDIESLNVRTLRQLQRYVMECKGITSLAAILGETGASAKRKKPSTGGSGTKKPTVGGGPTPAAAAATAAAGAMSSEEEESSDEDLD</sequence>
<comment type="caution">
    <text evidence="8">The sequence shown here is derived from an EMBL/GenBank/DDBJ whole genome shotgun (WGS) entry which is preliminary data.</text>
</comment>
<dbReference type="InterPro" id="IPR018359">
    <property type="entry name" value="Bromodomain_CS"/>
</dbReference>
<dbReference type="InterPro" id="IPR027353">
    <property type="entry name" value="NET_dom"/>
</dbReference>
<dbReference type="Pfam" id="PF00439">
    <property type="entry name" value="Bromodomain"/>
    <property type="match status" value="2"/>
</dbReference>
<feature type="region of interest" description="Disordered" evidence="5">
    <location>
        <begin position="460"/>
        <end position="509"/>
    </location>
</feature>
<evidence type="ECO:0000256" key="4">
    <source>
        <dbReference type="SAM" id="Coils"/>
    </source>
</evidence>
<feature type="compositionally biased region" description="Low complexity" evidence="5">
    <location>
        <begin position="791"/>
        <end position="815"/>
    </location>
</feature>
<dbReference type="Proteomes" id="UP000240830">
    <property type="component" value="Unassembled WGS sequence"/>
</dbReference>
<dbReference type="PROSITE" id="PS51525">
    <property type="entry name" value="NET"/>
    <property type="match status" value="1"/>
</dbReference>
<dbReference type="InterPro" id="IPR001487">
    <property type="entry name" value="Bromodomain"/>
</dbReference>
<keyword evidence="2 3" id="KW-0103">Bromodomain</keyword>
<evidence type="ECO:0000256" key="2">
    <source>
        <dbReference type="ARBA" id="ARBA00023117"/>
    </source>
</evidence>
<reference evidence="8 9" key="1">
    <citation type="submission" date="2016-10" db="EMBL/GenBank/DDBJ databases">
        <title>The genome of Paramicrosporidium saccamoebae is the missing link in understanding Cryptomycota and Microsporidia evolution.</title>
        <authorList>
            <person name="Quandt C.A."/>
            <person name="Beaudet D."/>
            <person name="Corsaro D."/>
            <person name="Michel R."/>
            <person name="Corradi N."/>
            <person name="James T."/>
        </authorList>
    </citation>
    <scope>NUCLEOTIDE SEQUENCE [LARGE SCALE GENOMIC DNA]</scope>
    <source>
        <strain evidence="8 9">KSL3</strain>
    </source>
</reference>
<feature type="coiled-coil region" evidence="4">
    <location>
        <begin position="630"/>
        <end position="657"/>
    </location>
</feature>
<evidence type="ECO:0000313" key="8">
    <source>
        <dbReference type="EMBL" id="PJF18487.1"/>
    </source>
</evidence>
<dbReference type="GO" id="GO:0006355">
    <property type="term" value="P:regulation of DNA-templated transcription"/>
    <property type="evidence" value="ECO:0007669"/>
    <property type="project" value="TreeGrafter"/>
</dbReference>
<dbReference type="STRING" id="1246581.A0A2H9TL63"/>
<dbReference type="GO" id="GO:0000785">
    <property type="term" value="C:chromatin"/>
    <property type="evidence" value="ECO:0007669"/>
    <property type="project" value="TreeGrafter"/>
</dbReference>
<dbReference type="PANTHER" id="PTHR22880">
    <property type="entry name" value="FALZ-RELATED BROMODOMAIN-CONTAINING PROTEINS"/>
    <property type="match status" value="1"/>
</dbReference>
<proteinExistence type="predicted"/>
<name>A0A2H9TL63_9FUNG</name>
<dbReference type="Gene3D" id="3.40.50.300">
    <property type="entry name" value="P-loop containing nucleotide triphosphate hydrolases"/>
    <property type="match status" value="2"/>
</dbReference>
<gene>
    <name evidence="8" type="ORF">PSACC_01693</name>
</gene>
<dbReference type="Gene3D" id="1.20.5.170">
    <property type="match status" value="1"/>
</dbReference>
<dbReference type="InterPro" id="IPR036427">
    <property type="entry name" value="Bromodomain-like_sf"/>
</dbReference>
<evidence type="ECO:0000256" key="1">
    <source>
        <dbReference type="ARBA" id="ARBA00022737"/>
    </source>
</evidence>
<keyword evidence="4" id="KW-0175">Coiled coil</keyword>
<evidence type="ECO:0000256" key="5">
    <source>
        <dbReference type="SAM" id="MobiDB-lite"/>
    </source>
</evidence>
<dbReference type="Gene3D" id="1.20.1270.220">
    <property type="match status" value="1"/>
</dbReference>
<keyword evidence="9" id="KW-1185">Reference proteome</keyword>
<dbReference type="SUPFAM" id="SSF52540">
    <property type="entry name" value="P-loop containing nucleoside triphosphate hydrolases"/>
    <property type="match status" value="1"/>
</dbReference>
<protein>
    <submittedName>
        <fullName evidence="8">Bromo domain-containing protein</fullName>
    </submittedName>
</protein>
<dbReference type="AlphaFoldDB" id="A0A2H9TL63"/>
<dbReference type="PRINTS" id="PR00503">
    <property type="entry name" value="BROMODOMAIN"/>
</dbReference>
<feature type="region of interest" description="Disordered" evidence="5">
    <location>
        <begin position="776"/>
        <end position="827"/>
    </location>
</feature>
<feature type="region of interest" description="Disordered" evidence="5">
    <location>
        <begin position="658"/>
        <end position="690"/>
    </location>
</feature>
<keyword evidence="1" id="KW-0677">Repeat</keyword>
<dbReference type="InterPro" id="IPR027417">
    <property type="entry name" value="P-loop_NTPase"/>
</dbReference>
<dbReference type="GO" id="GO:0006338">
    <property type="term" value="P:chromatin remodeling"/>
    <property type="evidence" value="ECO:0007669"/>
    <property type="project" value="TreeGrafter"/>
</dbReference>
<dbReference type="InterPro" id="IPR038336">
    <property type="entry name" value="NET_sf"/>
</dbReference>
<dbReference type="Pfam" id="PF17035">
    <property type="entry name" value="BET"/>
    <property type="match status" value="1"/>
</dbReference>
<dbReference type="InterPro" id="IPR043509">
    <property type="entry name" value="Bromo_Brdt_II"/>
</dbReference>
<organism evidence="8 9">
    <name type="scientific">Paramicrosporidium saccamoebae</name>
    <dbReference type="NCBI Taxonomy" id="1246581"/>
    <lineage>
        <taxon>Eukaryota</taxon>
        <taxon>Fungi</taxon>
        <taxon>Fungi incertae sedis</taxon>
        <taxon>Cryptomycota</taxon>
        <taxon>Cryptomycota incertae sedis</taxon>
        <taxon>Paramicrosporidium</taxon>
    </lineage>
</organism>
<evidence type="ECO:0000259" key="7">
    <source>
        <dbReference type="PROSITE" id="PS51525"/>
    </source>
</evidence>
<dbReference type="PROSITE" id="PS00633">
    <property type="entry name" value="BROMODOMAIN_1"/>
    <property type="match status" value="2"/>
</dbReference>
<dbReference type="CDD" id="cd05498">
    <property type="entry name" value="Bromo_Brdt_II_like"/>
    <property type="match status" value="1"/>
</dbReference>
<dbReference type="SUPFAM" id="SSF47370">
    <property type="entry name" value="Bromodomain"/>
    <property type="match status" value="2"/>
</dbReference>
<dbReference type="SMART" id="SM00297">
    <property type="entry name" value="BROMO"/>
    <property type="match status" value="2"/>
</dbReference>
<feature type="domain" description="Bromo" evidence="6">
    <location>
        <begin position="368"/>
        <end position="440"/>
    </location>
</feature>
<feature type="compositionally biased region" description="Acidic residues" evidence="5">
    <location>
        <begin position="816"/>
        <end position="827"/>
    </location>
</feature>
<evidence type="ECO:0000313" key="9">
    <source>
        <dbReference type="Proteomes" id="UP000240830"/>
    </source>
</evidence>
<accession>A0A2H9TL63</accession>
<feature type="domain" description="Bromo" evidence="6">
    <location>
        <begin position="527"/>
        <end position="599"/>
    </location>
</feature>
<dbReference type="Pfam" id="PF03308">
    <property type="entry name" value="MeaB"/>
    <property type="match status" value="1"/>
</dbReference>
<dbReference type="InterPro" id="IPR050935">
    <property type="entry name" value="Bromo_chromatin_reader"/>
</dbReference>
<evidence type="ECO:0000259" key="6">
    <source>
        <dbReference type="PROSITE" id="PS50014"/>
    </source>
</evidence>
<dbReference type="OrthoDB" id="784962at2759"/>
<dbReference type="PANTHER" id="PTHR22880:SF225">
    <property type="entry name" value="BROMODOMAIN-CONTAINING PROTEIN BET-1-RELATED"/>
    <property type="match status" value="1"/>
</dbReference>
<dbReference type="PROSITE" id="PS50014">
    <property type="entry name" value="BROMODOMAIN_2"/>
    <property type="match status" value="2"/>
</dbReference>
<feature type="compositionally biased region" description="Low complexity" evidence="5">
    <location>
        <begin position="498"/>
        <end position="509"/>
    </location>
</feature>
<dbReference type="EMBL" id="MTSL01000119">
    <property type="protein sequence ID" value="PJF18487.1"/>
    <property type="molecule type" value="Genomic_DNA"/>
</dbReference>
<dbReference type="Gene3D" id="1.20.920.10">
    <property type="entry name" value="Bromodomain-like"/>
    <property type="match status" value="2"/>
</dbReference>
<dbReference type="GO" id="GO:0005634">
    <property type="term" value="C:nucleus"/>
    <property type="evidence" value="ECO:0007669"/>
    <property type="project" value="TreeGrafter"/>
</dbReference>